<protein>
    <recommendedName>
        <fullName evidence="1">Aminoglycoside phosphotransferase domain-containing protein</fullName>
    </recommendedName>
</protein>
<dbReference type="Gene3D" id="3.30.200.20">
    <property type="entry name" value="Phosphorylase Kinase, domain 1"/>
    <property type="match status" value="1"/>
</dbReference>
<dbReference type="AlphaFoldDB" id="A0A6A5V0U2"/>
<evidence type="ECO:0000313" key="2">
    <source>
        <dbReference type="EMBL" id="KAF1970634.1"/>
    </source>
</evidence>
<keyword evidence="3" id="KW-1185">Reference proteome</keyword>
<reference evidence="2" key="1">
    <citation type="journal article" date="2020" name="Stud. Mycol.">
        <title>101 Dothideomycetes genomes: a test case for predicting lifestyles and emergence of pathogens.</title>
        <authorList>
            <person name="Haridas S."/>
            <person name="Albert R."/>
            <person name="Binder M."/>
            <person name="Bloem J."/>
            <person name="Labutti K."/>
            <person name="Salamov A."/>
            <person name="Andreopoulos B."/>
            <person name="Baker S."/>
            <person name="Barry K."/>
            <person name="Bills G."/>
            <person name="Bluhm B."/>
            <person name="Cannon C."/>
            <person name="Castanera R."/>
            <person name="Culley D."/>
            <person name="Daum C."/>
            <person name="Ezra D."/>
            <person name="Gonzalez J."/>
            <person name="Henrissat B."/>
            <person name="Kuo A."/>
            <person name="Liang C."/>
            <person name="Lipzen A."/>
            <person name="Lutzoni F."/>
            <person name="Magnuson J."/>
            <person name="Mondo S."/>
            <person name="Nolan M."/>
            <person name="Ohm R."/>
            <person name="Pangilinan J."/>
            <person name="Park H.-J."/>
            <person name="Ramirez L."/>
            <person name="Alfaro M."/>
            <person name="Sun H."/>
            <person name="Tritt A."/>
            <person name="Yoshinaga Y."/>
            <person name="Zwiers L.-H."/>
            <person name="Turgeon B."/>
            <person name="Goodwin S."/>
            <person name="Spatafora J."/>
            <person name="Crous P."/>
            <person name="Grigoriev I."/>
        </authorList>
    </citation>
    <scope>NUCLEOTIDE SEQUENCE</scope>
    <source>
        <strain evidence="2">CBS 107.79</strain>
    </source>
</reference>
<gene>
    <name evidence="2" type="ORF">BU23DRAFT_600769</name>
</gene>
<dbReference type="InterPro" id="IPR002575">
    <property type="entry name" value="Aminoglycoside_PTrfase"/>
</dbReference>
<feature type="domain" description="Aminoglycoside phosphotransferase" evidence="1">
    <location>
        <begin position="89"/>
        <end position="312"/>
    </location>
</feature>
<evidence type="ECO:0000259" key="1">
    <source>
        <dbReference type="Pfam" id="PF01636"/>
    </source>
</evidence>
<accession>A0A6A5V0U2</accession>
<dbReference type="EMBL" id="ML976699">
    <property type="protein sequence ID" value="KAF1970634.1"/>
    <property type="molecule type" value="Genomic_DNA"/>
</dbReference>
<proteinExistence type="predicted"/>
<dbReference type="SUPFAM" id="SSF56112">
    <property type="entry name" value="Protein kinase-like (PK-like)"/>
    <property type="match status" value="1"/>
</dbReference>
<sequence>MTPLPSPVLAELAAKLQSHLSTTPYACSFLTQLTGGTTSFVFLGILCEPLTQQGVKDTHVIVKHAAPFASCHTEFLIDDGRAEYEALMLNALRNFSPPGHSSLSVKVPELYLYNEREKLQVIQRIPSTLPLHQTLHTLPAEHARAIGGALGHWISAFHSLPHQSRLTEKLAQNKKARALKHYLTWTQGTQVLDMLEAQVGLCIGEGERRAWEAAKGCAEAKLENECENNNKDMVHGDFWAGNILIPTSPSPSRPIYVIDFEATHLSSLATDLAQFIGDLLERYHIHPSSTVQASTTELIRGFVAGYGEMSEELRWKIAIYVGVHVVNWWSRGPPGRWDVDAATRERGVELVRKGVGWVRGGWEKDRGAFADGPLGVLFENGGS</sequence>
<evidence type="ECO:0000313" key="3">
    <source>
        <dbReference type="Proteomes" id="UP000800036"/>
    </source>
</evidence>
<dbReference type="InterPro" id="IPR011009">
    <property type="entry name" value="Kinase-like_dom_sf"/>
</dbReference>
<dbReference type="Proteomes" id="UP000800036">
    <property type="component" value="Unassembled WGS sequence"/>
</dbReference>
<dbReference type="Pfam" id="PF01636">
    <property type="entry name" value="APH"/>
    <property type="match status" value="1"/>
</dbReference>
<organism evidence="2 3">
    <name type="scientific">Bimuria novae-zelandiae CBS 107.79</name>
    <dbReference type="NCBI Taxonomy" id="1447943"/>
    <lineage>
        <taxon>Eukaryota</taxon>
        <taxon>Fungi</taxon>
        <taxon>Dikarya</taxon>
        <taxon>Ascomycota</taxon>
        <taxon>Pezizomycotina</taxon>
        <taxon>Dothideomycetes</taxon>
        <taxon>Pleosporomycetidae</taxon>
        <taxon>Pleosporales</taxon>
        <taxon>Massarineae</taxon>
        <taxon>Didymosphaeriaceae</taxon>
        <taxon>Bimuria</taxon>
    </lineage>
</organism>
<dbReference type="OrthoDB" id="25129at2759"/>
<dbReference type="Gene3D" id="3.90.1200.10">
    <property type="match status" value="1"/>
</dbReference>
<name>A0A6A5V0U2_9PLEO</name>